<dbReference type="InterPro" id="IPR010980">
    <property type="entry name" value="Cyt_c/b562"/>
</dbReference>
<reference evidence="1 2" key="1">
    <citation type="submission" date="2015-09" db="EMBL/GenBank/DDBJ databases">
        <title>Identification and resolution of microdiversity through metagenomic sequencing of parallel consortia.</title>
        <authorList>
            <person name="Nelson W.C."/>
            <person name="Romine M.F."/>
            <person name="Lindemann S.R."/>
        </authorList>
    </citation>
    <scope>NUCLEOTIDE SEQUENCE [LARGE SCALE GENOMIC DNA]</scope>
    <source>
        <strain evidence="1">Ana</strain>
    </source>
</reference>
<dbReference type="Pfam" id="PF01322">
    <property type="entry name" value="Cytochrom_C_2"/>
    <property type="match status" value="1"/>
</dbReference>
<protein>
    <submittedName>
        <fullName evidence="1">Cytochrome c566</fullName>
    </submittedName>
</protein>
<dbReference type="PROSITE" id="PS51009">
    <property type="entry name" value="CYTCII"/>
    <property type="match status" value="1"/>
</dbReference>
<dbReference type="GO" id="GO:0022900">
    <property type="term" value="P:electron transport chain"/>
    <property type="evidence" value="ECO:0007669"/>
    <property type="project" value="InterPro"/>
</dbReference>
<dbReference type="Gene3D" id="1.20.120.10">
    <property type="entry name" value="Cytochrome c/b562"/>
    <property type="match status" value="1"/>
</dbReference>
<dbReference type="STRING" id="1666911.HLUCCA11_23675"/>
<dbReference type="Proteomes" id="UP000050465">
    <property type="component" value="Unassembled WGS sequence"/>
</dbReference>
<dbReference type="GO" id="GO:0020037">
    <property type="term" value="F:heme binding"/>
    <property type="evidence" value="ECO:0007669"/>
    <property type="project" value="InterPro"/>
</dbReference>
<gene>
    <name evidence="1" type="ORF">HLUCCA11_23675</name>
</gene>
<organism evidence="1 2">
    <name type="scientific">Phormidesmis priestleyi Ana</name>
    <dbReference type="NCBI Taxonomy" id="1666911"/>
    <lineage>
        <taxon>Bacteria</taxon>
        <taxon>Bacillati</taxon>
        <taxon>Cyanobacteriota</taxon>
        <taxon>Cyanophyceae</taxon>
        <taxon>Leptolyngbyales</taxon>
        <taxon>Leptolyngbyaceae</taxon>
        <taxon>Phormidesmis</taxon>
    </lineage>
</organism>
<proteinExistence type="predicted"/>
<name>A0A0P7YME5_9CYAN</name>
<evidence type="ECO:0000313" key="1">
    <source>
        <dbReference type="EMBL" id="KPQ31467.1"/>
    </source>
</evidence>
<dbReference type="InterPro" id="IPR002321">
    <property type="entry name" value="Cyt_c_II"/>
</dbReference>
<evidence type="ECO:0000313" key="2">
    <source>
        <dbReference type="Proteomes" id="UP000050465"/>
    </source>
</evidence>
<comment type="caution">
    <text evidence="1">The sequence shown here is derived from an EMBL/GenBank/DDBJ whole genome shotgun (WGS) entry which is preliminary data.</text>
</comment>
<dbReference type="GO" id="GO:0009055">
    <property type="term" value="F:electron transfer activity"/>
    <property type="evidence" value="ECO:0007669"/>
    <property type="project" value="InterPro"/>
</dbReference>
<accession>A0A0P7YME5</accession>
<dbReference type="GO" id="GO:0005506">
    <property type="term" value="F:iron ion binding"/>
    <property type="evidence" value="ECO:0007669"/>
    <property type="project" value="InterPro"/>
</dbReference>
<dbReference type="SUPFAM" id="SSF47175">
    <property type="entry name" value="Cytochromes"/>
    <property type="match status" value="1"/>
</dbReference>
<dbReference type="PATRIC" id="fig|1666911.3.peg.934"/>
<sequence>MRIILRLSIILLIAVITAVSTSTYDEGIASLYRQSNAVSAIDTTPVSPVEVETIIAYRREHMKALSAHYRSLESIINNNAPFDSHVLDHVNALIMLAQHTDETFPTGTTMLESEGWGAKPLIWEEPESFARIINDFQVSLETLQVVITSQNLGSNPVNALDQVRQSCLACHQQYRVRNS</sequence>
<dbReference type="AlphaFoldDB" id="A0A0P7YME5"/>
<dbReference type="EMBL" id="LJZR01000101">
    <property type="protein sequence ID" value="KPQ31467.1"/>
    <property type="molecule type" value="Genomic_DNA"/>
</dbReference>